<feature type="region of interest" description="Disordered" evidence="1">
    <location>
        <begin position="55"/>
        <end position="86"/>
    </location>
</feature>
<protein>
    <submittedName>
        <fullName evidence="2 3">Uncharacterized protein</fullName>
    </submittedName>
</protein>
<dbReference type="InterPro" id="IPR036691">
    <property type="entry name" value="Endo/exonu/phosph_ase_sf"/>
</dbReference>
<organism evidence="3">
    <name type="scientific">Glycine max</name>
    <name type="common">Soybean</name>
    <name type="synonym">Glycine hispida</name>
    <dbReference type="NCBI Taxonomy" id="3847"/>
    <lineage>
        <taxon>Eukaryota</taxon>
        <taxon>Viridiplantae</taxon>
        <taxon>Streptophyta</taxon>
        <taxon>Embryophyta</taxon>
        <taxon>Tracheophyta</taxon>
        <taxon>Spermatophyta</taxon>
        <taxon>Magnoliopsida</taxon>
        <taxon>eudicotyledons</taxon>
        <taxon>Gunneridae</taxon>
        <taxon>Pentapetalae</taxon>
        <taxon>rosids</taxon>
        <taxon>fabids</taxon>
        <taxon>Fabales</taxon>
        <taxon>Fabaceae</taxon>
        <taxon>Papilionoideae</taxon>
        <taxon>50 kb inversion clade</taxon>
        <taxon>NPAAA clade</taxon>
        <taxon>indigoferoid/millettioid clade</taxon>
        <taxon>Phaseoleae</taxon>
        <taxon>Glycine</taxon>
        <taxon>Glycine subgen. Soja</taxon>
    </lineage>
</organism>
<reference evidence="2" key="3">
    <citation type="submission" date="2018-07" db="EMBL/GenBank/DDBJ databases">
        <title>WGS assembly of Glycine max.</title>
        <authorList>
            <person name="Schmutz J."/>
            <person name="Cannon S."/>
            <person name="Schlueter J."/>
            <person name="Ma J."/>
            <person name="Mitros T."/>
            <person name="Nelson W."/>
            <person name="Hyten D."/>
            <person name="Song Q."/>
            <person name="Thelen J."/>
            <person name="Cheng J."/>
            <person name="Xu D."/>
            <person name="Hellsten U."/>
            <person name="May G."/>
            <person name="Yu Y."/>
            <person name="Sakurai T."/>
            <person name="Umezawa T."/>
            <person name="Bhattacharyya M."/>
            <person name="Sandhu D."/>
            <person name="Valliyodan B."/>
            <person name="Lindquist E."/>
            <person name="Peto M."/>
            <person name="Grant D."/>
            <person name="Shu S."/>
            <person name="Goodstein D."/>
            <person name="Barry K."/>
            <person name="Futrell-Griggs M."/>
            <person name="Abernathy B."/>
            <person name="Du J."/>
            <person name="Tian Z."/>
            <person name="Zhu L."/>
            <person name="Gill N."/>
            <person name="Joshi T."/>
            <person name="Libault M."/>
            <person name="Sethuraman A."/>
            <person name="Zhang X."/>
            <person name="Shinozaki K."/>
            <person name="Nguyen H."/>
            <person name="Wing R."/>
            <person name="Cregan P."/>
            <person name="Specht J."/>
            <person name="Grimwood J."/>
            <person name="Rokhsar D."/>
            <person name="Stacey G."/>
            <person name="Shoemaker R."/>
            <person name="Jackson S."/>
        </authorList>
    </citation>
    <scope>NUCLEOTIDE SEQUENCE</scope>
    <source>
        <tissue evidence="2">Callus</tissue>
    </source>
</reference>
<dbReference type="PaxDb" id="3847-GLYMA18G33191.1"/>
<dbReference type="EMBL" id="CM000851">
    <property type="protein sequence ID" value="KRG99638.1"/>
    <property type="molecule type" value="Genomic_DNA"/>
</dbReference>
<feature type="compositionally biased region" description="Acidic residues" evidence="1">
    <location>
        <begin position="55"/>
        <end position="67"/>
    </location>
</feature>
<dbReference type="HOGENOM" id="CLU_468859_0_0_1"/>
<dbReference type="SMR" id="K7MSK6"/>
<evidence type="ECO:0000313" key="3">
    <source>
        <dbReference type="EnsemblPlants" id="KRG99638"/>
    </source>
</evidence>
<feature type="region of interest" description="Disordered" evidence="1">
    <location>
        <begin position="1"/>
        <end position="41"/>
    </location>
</feature>
<dbReference type="AlphaFoldDB" id="K7MSK6"/>
<dbReference type="Proteomes" id="UP000008827">
    <property type="component" value="Chromosome 18"/>
</dbReference>
<dbReference type="STRING" id="3847.K7MSK6"/>
<evidence type="ECO:0000313" key="4">
    <source>
        <dbReference type="Proteomes" id="UP000008827"/>
    </source>
</evidence>
<reference evidence="2 3" key="1">
    <citation type="journal article" date="2010" name="Nature">
        <title>Genome sequence of the palaeopolyploid soybean.</title>
        <authorList>
            <person name="Schmutz J."/>
            <person name="Cannon S.B."/>
            <person name="Schlueter J."/>
            <person name="Ma J."/>
            <person name="Mitros T."/>
            <person name="Nelson W."/>
            <person name="Hyten D.L."/>
            <person name="Song Q."/>
            <person name="Thelen J.J."/>
            <person name="Cheng J."/>
            <person name="Xu D."/>
            <person name="Hellsten U."/>
            <person name="May G.D."/>
            <person name="Yu Y."/>
            <person name="Sakurai T."/>
            <person name="Umezawa T."/>
            <person name="Bhattacharyya M.K."/>
            <person name="Sandhu D."/>
            <person name="Valliyodan B."/>
            <person name="Lindquist E."/>
            <person name="Peto M."/>
            <person name="Grant D."/>
            <person name="Shu S."/>
            <person name="Goodstein D."/>
            <person name="Barry K."/>
            <person name="Futrell-Griggs M."/>
            <person name="Abernathy B."/>
            <person name="Du J."/>
            <person name="Tian Z."/>
            <person name="Zhu L."/>
            <person name="Gill N."/>
            <person name="Joshi T."/>
            <person name="Libault M."/>
            <person name="Sethuraman A."/>
            <person name="Zhang X.-C."/>
            <person name="Shinozaki K."/>
            <person name="Nguyen H.T."/>
            <person name="Wing R.A."/>
            <person name="Cregan P."/>
            <person name="Specht J."/>
            <person name="Grimwood J."/>
            <person name="Rokhsar D."/>
            <person name="Stacey G."/>
            <person name="Shoemaker R.C."/>
            <person name="Jackson S.A."/>
        </authorList>
    </citation>
    <scope>NUCLEOTIDE SEQUENCE [LARGE SCALE GENOMIC DNA]</scope>
    <source>
        <strain evidence="3">cv. Williams 82</strain>
        <tissue evidence="2">Callus</tissue>
    </source>
</reference>
<feature type="compositionally biased region" description="Basic and acidic residues" evidence="1">
    <location>
        <begin position="68"/>
        <end position="86"/>
    </location>
</feature>
<sequence>MSLCATAAAQKKKSVPPTPKSLVVSSPVDHSDSRSHNVSNTRLINEEIVEIETLDEDPEARDEEIVDEVPKEFEPEKPNQAESQDEGRKLWVDVLKDNRNLAKGRAMKFIAPQVVDGKIEVLIEDDDIRSEVKFWESSLILYAMGADLSMNAVKNFMTRSWNFVQLPDMYFNDEGNIPLLIREWRPGFKIKDELLRTLPIWVKLPQLPIILWGDTSLNKIGSALGNPIMTDECTANRLRVSYARILVEMDITNELPQTITIADNEGEKIQQAIEYEWRPLFCNKCQKVGHSCDKPKVRKQWKPKQVKQSVANVEFKKEEVDDRWSNAVGNDNNVKVKTSMDIASTSAETPSPVAEDIRNKDVEAVVEKWIEVIRSGRERGKKKVNDSSTGSVLCDNGGLNKMGKLRETSSRLLNLHPKIAILLETRVKCDKAKKVRDYLNLRGKYLDNYQAHYNGRIWIFWDDSYKDIRLVKCTSQMIHCGVYDVNGNFQNWMTAIYAMNQLDQRRKLWEDLEHIHNSQQGPWFLMGDFNNLTKSMDRVGGNLVTEREYVDLRNLMDHAGLFEKDSTGEYFTWTNKHSIGTI</sequence>
<name>K7MSK6_SOYBN</name>
<evidence type="ECO:0000313" key="2">
    <source>
        <dbReference type="EMBL" id="KRG99638.1"/>
    </source>
</evidence>
<dbReference type="Gene3D" id="3.60.10.10">
    <property type="entry name" value="Endonuclease/exonuclease/phosphatase"/>
    <property type="match status" value="1"/>
</dbReference>
<dbReference type="SUPFAM" id="SSF56219">
    <property type="entry name" value="DNase I-like"/>
    <property type="match status" value="1"/>
</dbReference>
<reference evidence="3" key="2">
    <citation type="submission" date="2018-02" db="UniProtKB">
        <authorList>
            <consortium name="EnsemblPlants"/>
        </authorList>
    </citation>
    <scope>IDENTIFICATION</scope>
    <source>
        <strain evidence="3">Williams 82</strain>
    </source>
</reference>
<evidence type="ECO:0000256" key="1">
    <source>
        <dbReference type="SAM" id="MobiDB-lite"/>
    </source>
</evidence>
<keyword evidence="4" id="KW-1185">Reference proteome</keyword>
<accession>K7MSK6</accession>
<dbReference type="OMA" id="CHVEREV"/>
<dbReference type="EnsemblPlants" id="KRG99638">
    <property type="protein sequence ID" value="KRG99638"/>
    <property type="gene ID" value="GLYMA_18G159400"/>
</dbReference>
<dbReference type="eggNOG" id="KOG1075">
    <property type="taxonomic scope" value="Eukaryota"/>
</dbReference>
<gene>
    <name evidence="2" type="ORF">GLYMA_18G159400</name>
</gene>
<dbReference type="PANTHER" id="PTHR33233">
    <property type="entry name" value="ENDONUCLEASE/EXONUCLEASE/PHOSPHATASE"/>
    <property type="match status" value="1"/>
</dbReference>
<proteinExistence type="predicted"/>
<dbReference type="InParanoid" id="K7MSK6"/>
<dbReference type="PANTHER" id="PTHR33233:SF17">
    <property type="entry name" value="DUF4283 DOMAIN-CONTAINING PROTEIN"/>
    <property type="match status" value="1"/>
</dbReference>
<dbReference type="Gramene" id="KRG99638">
    <property type="protein sequence ID" value="KRG99638"/>
    <property type="gene ID" value="GLYMA_18G159400"/>
</dbReference>